<evidence type="ECO:0000259" key="1">
    <source>
        <dbReference type="Pfam" id="PF00814"/>
    </source>
</evidence>
<dbReference type="GO" id="GO:0002949">
    <property type="term" value="P:tRNA threonylcarbamoyladenosine modification"/>
    <property type="evidence" value="ECO:0007669"/>
    <property type="project" value="InterPro"/>
</dbReference>
<dbReference type="OrthoDB" id="9784166at2"/>
<dbReference type="RefSeq" id="WP_062123650.1">
    <property type="nucleotide sequence ID" value="NZ_BAZW01000008.1"/>
</dbReference>
<dbReference type="PANTHER" id="PTHR11735:SF11">
    <property type="entry name" value="TRNA THREONYLCARBAMOYLADENOSINE BIOSYNTHESIS PROTEIN TSAB"/>
    <property type="match status" value="1"/>
</dbReference>
<proteinExistence type="predicted"/>
<dbReference type="InterPro" id="IPR022496">
    <property type="entry name" value="T6A_TsaB"/>
</dbReference>
<keyword evidence="2" id="KW-0645">Protease</keyword>
<dbReference type="InterPro" id="IPR043129">
    <property type="entry name" value="ATPase_NBD"/>
</dbReference>
<dbReference type="Pfam" id="PF00814">
    <property type="entry name" value="TsaD"/>
    <property type="match status" value="1"/>
</dbReference>
<keyword evidence="2" id="KW-0378">Hydrolase</keyword>
<dbReference type="GO" id="GO:0006508">
    <property type="term" value="P:proteolysis"/>
    <property type="evidence" value="ECO:0007669"/>
    <property type="project" value="UniProtKB-KW"/>
</dbReference>
<dbReference type="InterPro" id="IPR000905">
    <property type="entry name" value="Gcp-like_dom"/>
</dbReference>
<dbReference type="NCBIfam" id="TIGR03725">
    <property type="entry name" value="T6A_YeaZ"/>
    <property type="match status" value="1"/>
</dbReference>
<comment type="caution">
    <text evidence="2">The sequence shown here is derived from an EMBL/GenBank/DDBJ whole genome shotgun (WGS) entry which is preliminary data.</text>
</comment>
<accession>A0A0E9LVS0</accession>
<evidence type="ECO:0000313" key="3">
    <source>
        <dbReference type="Proteomes" id="UP000032900"/>
    </source>
</evidence>
<dbReference type="AlphaFoldDB" id="A0A0E9LVS0"/>
<organism evidence="2 3">
    <name type="scientific">Geofilum rubicundum JCM 15548</name>
    <dbReference type="NCBI Taxonomy" id="1236989"/>
    <lineage>
        <taxon>Bacteria</taxon>
        <taxon>Pseudomonadati</taxon>
        <taxon>Bacteroidota</taxon>
        <taxon>Bacteroidia</taxon>
        <taxon>Marinilabiliales</taxon>
        <taxon>Marinilabiliaceae</taxon>
        <taxon>Geofilum</taxon>
    </lineage>
</organism>
<keyword evidence="3" id="KW-1185">Reference proteome</keyword>
<dbReference type="Proteomes" id="UP000032900">
    <property type="component" value="Unassembled WGS sequence"/>
</dbReference>
<dbReference type="Gene3D" id="3.30.420.40">
    <property type="match status" value="2"/>
</dbReference>
<protein>
    <submittedName>
        <fullName evidence="2">Metal-dependent protease</fullName>
    </submittedName>
</protein>
<dbReference type="STRING" id="1236989.JCM15548_11568"/>
<dbReference type="PANTHER" id="PTHR11735">
    <property type="entry name" value="TRNA N6-ADENOSINE THREONYLCARBAMOYLTRANSFERASE"/>
    <property type="match status" value="1"/>
</dbReference>
<dbReference type="GO" id="GO:0008233">
    <property type="term" value="F:peptidase activity"/>
    <property type="evidence" value="ECO:0007669"/>
    <property type="project" value="UniProtKB-KW"/>
</dbReference>
<dbReference type="CDD" id="cd24032">
    <property type="entry name" value="ASKHA_NBD_TsaB"/>
    <property type="match status" value="1"/>
</dbReference>
<dbReference type="SUPFAM" id="SSF53067">
    <property type="entry name" value="Actin-like ATPase domain"/>
    <property type="match status" value="2"/>
</dbReference>
<feature type="domain" description="Gcp-like" evidence="1">
    <location>
        <begin position="34"/>
        <end position="155"/>
    </location>
</feature>
<dbReference type="GO" id="GO:0005829">
    <property type="term" value="C:cytosol"/>
    <property type="evidence" value="ECO:0007669"/>
    <property type="project" value="TreeGrafter"/>
</dbReference>
<sequence>MALILCIETSTTVCSVALVQNHKVLNALREDTPNSHSTLLTLLIEKLLAQADCRAEDLDAVAVSSGPGSYTGLRIGVSVAKGICFATGKPLIAMTSLEIMAAHFLQKAPEVAREDLLCPMIDARRMEVYSALYRPDLSVAREVMAEIIDENSFRTELEQQRIFFFGDGSDKCRTVMSHSQAQFVGEIVPLAAAMASLAMRRYEARNFEDVAYFEPFYLKSFMATTPKNKYF</sequence>
<name>A0A0E9LVS0_9BACT</name>
<gene>
    <name evidence="2" type="ORF">JCM15548_11568</name>
</gene>
<reference evidence="2 3" key="1">
    <citation type="journal article" date="2015" name="Microbes Environ.">
        <title>Distribution and evolution of nitrogen fixation genes in the phylum bacteroidetes.</title>
        <authorList>
            <person name="Inoue J."/>
            <person name="Oshima K."/>
            <person name="Suda W."/>
            <person name="Sakamoto M."/>
            <person name="Iino T."/>
            <person name="Noda S."/>
            <person name="Hongoh Y."/>
            <person name="Hattori M."/>
            <person name="Ohkuma M."/>
        </authorList>
    </citation>
    <scope>NUCLEOTIDE SEQUENCE [LARGE SCALE GENOMIC DNA]</scope>
    <source>
        <strain evidence="2">JCM 15548</strain>
    </source>
</reference>
<evidence type="ECO:0000313" key="2">
    <source>
        <dbReference type="EMBL" id="GAO29388.1"/>
    </source>
</evidence>
<dbReference type="EMBL" id="BAZW01000008">
    <property type="protein sequence ID" value="GAO29388.1"/>
    <property type="molecule type" value="Genomic_DNA"/>
</dbReference>